<reference evidence="7" key="1">
    <citation type="submission" date="2020-08" db="EMBL/GenBank/DDBJ databases">
        <title>Genome public.</title>
        <authorList>
            <person name="Liu C."/>
            <person name="Sun Q."/>
        </authorList>
    </citation>
    <scope>NUCLEOTIDE SEQUENCE</scope>
    <source>
        <strain evidence="7">NSJ-32</strain>
    </source>
</reference>
<dbReference type="CDD" id="cd00833">
    <property type="entry name" value="PKS"/>
    <property type="match status" value="1"/>
</dbReference>
<dbReference type="SUPFAM" id="SSF53901">
    <property type="entry name" value="Thiolase-like"/>
    <property type="match status" value="1"/>
</dbReference>
<dbReference type="SUPFAM" id="SSF47336">
    <property type="entry name" value="ACP-like"/>
    <property type="match status" value="1"/>
</dbReference>
<dbReference type="SMART" id="SM00823">
    <property type="entry name" value="PKS_PP"/>
    <property type="match status" value="1"/>
</dbReference>
<dbReference type="InterPro" id="IPR018201">
    <property type="entry name" value="Ketoacyl_synth_AS"/>
</dbReference>
<gene>
    <name evidence="7" type="ORF">H8730_14830</name>
</gene>
<dbReference type="InterPro" id="IPR009081">
    <property type="entry name" value="PP-bd_ACP"/>
</dbReference>
<dbReference type="Gene3D" id="3.30.559.30">
    <property type="entry name" value="Nonribosomal peptide synthetase, condensation domain"/>
    <property type="match status" value="1"/>
</dbReference>
<name>A0A926I367_9FIRM</name>
<dbReference type="GO" id="GO:0071770">
    <property type="term" value="P:DIM/DIP cell wall layer assembly"/>
    <property type="evidence" value="ECO:0007669"/>
    <property type="project" value="TreeGrafter"/>
</dbReference>
<keyword evidence="2" id="KW-0596">Phosphopantetheine</keyword>
<protein>
    <submittedName>
        <fullName evidence="7">Uncharacterized protein</fullName>
    </submittedName>
</protein>
<evidence type="ECO:0000256" key="2">
    <source>
        <dbReference type="ARBA" id="ARBA00022450"/>
    </source>
</evidence>
<dbReference type="Pfam" id="PF00668">
    <property type="entry name" value="Condensation"/>
    <property type="match status" value="1"/>
</dbReference>
<dbReference type="Pfam" id="PF02801">
    <property type="entry name" value="Ketoacyl-synt_C"/>
    <property type="match status" value="1"/>
</dbReference>
<keyword evidence="8" id="KW-1185">Reference proteome</keyword>
<dbReference type="GO" id="GO:0031177">
    <property type="term" value="F:phosphopantetheine binding"/>
    <property type="evidence" value="ECO:0007669"/>
    <property type="project" value="InterPro"/>
</dbReference>
<dbReference type="EMBL" id="JACRSQ010000032">
    <property type="protein sequence ID" value="MBC8544821.1"/>
    <property type="molecule type" value="Genomic_DNA"/>
</dbReference>
<dbReference type="InterPro" id="IPR020841">
    <property type="entry name" value="PKS_Beta-ketoAc_synthase_dom"/>
</dbReference>
<accession>A0A926I367</accession>
<dbReference type="GO" id="GO:0005737">
    <property type="term" value="C:cytoplasm"/>
    <property type="evidence" value="ECO:0007669"/>
    <property type="project" value="TreeGrafter"/>
</dbReference>
<dbReference type="Gene3D" id="3.40.47.10">
    <property type="match status" value="1"/>
</dbReference>
<dbReference type="InterPro" id="IPR032821">
    <property type="entry name" value="PKS_assoc"/>
</dbReference>
<organism evidence="7 8">
    <name type="scientific">Bianquea renquensis</name>
    <dbReference type="NCBI Taxonomy" id="2763661"/>
    <lineage>
        <taxon>Bacteria</taxon>
        <taxon>Bacillati</taxon>
        <taxon>Bacillota</taxon>
        <taxon>Clostridia</taxon>
        <taxon>Eubacteriales</taxon>
        <taxon>Bianqueaceae</taxon>
        <taxon>Bianquea</taxon>
    </lineage>
</organism>
<dbReference type="Gene3D" id="3.30.559.10">
    <property type="entry name" value="Chloramphenicol acetyltransferase-like domain"/>
    <property type="match status" value="1"/>
</dbReference>
<dbReference type="GO" id="GO:0006633">
    <property type="term" value="P:fatty acid biosynthetic process"/>
    <property type="evidence" value="ECO:0007669"/>
    <property type="project" value="InterPro"/>
</dbReference>
<dbReference type="Pfam" id="PF00550">
    <property type="entry name" value="PP-binding"/>
    <property type="match status" value="1"/>
</dbReference>
<dbReference type="RefSeq" id="WP_249290087.1">
    <property type="nucleotide sequence ID" value="NZ_JACRSQ010000032.1"/>
</dbReference>
<comment type="cofactor">
    <cofactor evidence="1">
        <name>pantetheine 4'-phosphate</name>
        <dbReference type="ChEBI" id="CHEBI:47942"/>
    </cofactor>
</comment>
<feature type="domain" description="Ketosynthase family 3 (KS3)" evidence="6">
    <location>
        <begin position="39"/>
        <end position="459"/>
    </location>
</feature>
<evidence type="ECO:0000256" key="4">
    <source>
        <dbReference type="ARBA" id="ARBA00022679"/>
    </source>
</evidence>
<dbReference type="PROSITE" id="PS00606">
    <property type="entry name" value="KS3_1"/>
    <property type="match status" value="1"/>
</dbReference>
<keyword evidence="3" id="KW-0597">Phosphoprotein</keyword>
<dbReference type="InterPro" id="IPR050091">
    <property type="entry name" value="PKS_NRPS_Biosynth_Enz"/>
</dbReference>
<dbReference type="InterPro" id="IPR014030">
    <property type="entry name" value="Ketoacyl_synth_N"/>
</dbReference>
<dbReference type="InterPro" id="IPR016039">
    <property type="entry name" value="Thiolase-like"/>
</dbReference>
<dbReference type="Gene3D" id="1.10.1240.100">
    <property type="match status" value="1"/>
</dbReference>
<dbReference type="Pfam" id="PF00109">
    <property type="entry name" value="ketoacyl-synt"/>
    <property type="match status" value="1"/>
</dbReference>
<keyword evidence="4" id="KW-0808">Transferase</keyword>
<evidence type="ECO:0000259" key="5">
    <source>
        <dbReference type="PROSITE" id="PS50075"/>
    </source>
</evidence>
<dbReference type="Gene3D" id="1.10.1200.10">
    <property type="entry name" value="ACP-like"/>
    <property type="match status" value="1"/>
</dbReference>
<evidence type="ECO:0000256" key="3">
    <source>
        <dbReference type="ARBA" id="ARBA00022553"/>
    </source>
</evidence>
<dbReference type="GO" id="GO:0005886">
    <property type="term" value="C:plasma membrane"/>
    <property type="evidence" value="ECO:0007669"/>
    <property type="project" value="TreeGrafter"/>
</dbReference>
<dbReference type="CDD" id="cd19531">
    <property type="entry name" value="LCL_NRPS-like"/>
    <property type="match status" value="1"/>
</dbReference>
<comment type="caution">
    <text evidence="7">The sequence shown here is derived from an EMBL/GenBank/DDBJ whole genome shotgun (WGS) entry which is preliminary data.</text>
</comment>
<dbReference type="GO" id="GO:0004312">
    <property type="term" value="F:fatty acid synthase activity"/>
    <property type="evidence" value="ECO:0007669"/>
    <property type="project" value="TreeGrafter"/>
</dbReference>
<dbReference type="SMART" id="SM00825">
    <property type="entry name" value="PKS_KS"/>
    <property type="match status" value="1"/>
</dbReference>
<dbReference type="InterPro" id="IPR023213">
    <property type="entry name" value="CAT-like_dom_sf"/>
</dbReference>
<dbReference type="Proteomes" id="UP000657006">
    <property type="component" value="Unassembled WGS sequence"/>
</dbReference>
<dbReference type="AlphaFoldDB" id="A0A926I367"/>
<dbReference type="PROSITE" id="PS50075">
    <property type="entry name" value="CARRIER"/>
    <property type="match status" value="1"/>
</dbReference>
<dbReference type="SUPFAM" id="SSF52777">
    <property type="entry name" value="CoA-dependent acyltransferases"/>
    <property type="match status" value="2"/>
</dbReference>
<dbReference type="PANTHER" id="PTHR43775:SF37">
    <property type="entry name" value="SI:DKEY-61P9.11"/>
    <property type="match status" value="1"/>
</dbReference>
<dbReference type="PROSITE" id="PS52004">
    <property type="entry name" value="KS3_2"/>
    <property type="match status" value="1"/>
</dbReference>
<dbReference type="InterPro" id="IPR036736">
    <property type="entry name" value="ACP-like_sf"/>
</dbReference>
<dbReference type="InterPro" id="IPR014031">
    <property type="entry name" value="Ketoacyl_synth_C"/>
</dbReference>
<evidence type="ECO:0000313" key="7">
    <source>
        <dbReference type="EMBL" id="MBC8544821.1"/>
    </source>
</evidence>
<evidence type="ECO:0000259" key="6">
    <source>
        <dbReference type="PROSITE" id="PS52004"/>
    </source>
</evidence>
<dbReference type="PANTHER" id="PTHR43775">
    <property type="entry name" value="FATTY ACID SYNTHASE"/>
    <property type="match status" value="1"/>
</dbReference>
<sequence>MSDIKQILRLLHQGEISKSAAYQIIKSLESPTQRHGSESDAFAVVGMSCRYPQSADIDEFWRHLVNGTDLVGPMPSSRKELLRPFFGDSIDMLGETNHCGYLEDVDLFDPDFFGISEREAKLMDPQQRIFLEVAYQACENAGYSIASLDNSDTGVFIGNSASEYYRLTNTGDALLITGNSSPFICGRLSYWLNLKGPSMMINTACSSSLVALHTACASIREGACSMALVGGVSLFLIPESQNGVWETIGITSCDKRCKPFDASANGIVKGEGCGVVLIKSLEQAQKDNDRIYAVIKGSAVNHDGRSNGLTSPNPVSQTAAIEQAWNAAGVDPETISYIEAHGTGTQLGDPIEINGIADAFRKYTDKKQFCAVGSSKSNVGHLADGAAGITAFIKTVLALWHRELPATIHLQYPNPYIRFIDGPIYLNTKTTPWRESHPLRAGVSSFGLSGTNCHAVLEEAPKVPDTFIKEEELQDQPMVAVLSAHSADSLRKLVCRHRARISSLKPEEWADYIYTCARRSVLQHRLAIVCVNARDLSEKLNVFLSNCKTDTNSGIFTGVCSKSMKKTMLAWEPQTPEELAQYYCASQQCKTSLLYPRQQCRVISLPIYPFDHKSYWLDPSNTVKNPPTDVPCILPPIPENDLQTADSRDKRNGPVLDRLRQICIDILNISSIDMDSNFFELGGQSIKMIQLVTAFHQEFGVAVPLSDLFDHPTLRYVYRVIKSADGGDSERSIPKSTVIGGVYPLSSAQKRIYVFYQFRPDSTCYNMCCALEIHGDFHVGKVQEIMESLIARHDSFRTSFIIENNEVVQRIADHVEFRVDVEKNTTHIESIKRKFVRPFDLAKSPLLRVMVAIAGERHYYLLVDMHHIISDGTSMGLLIDEFMALYEGRDLPPVKVDYRDYTMWQEQRKNSEELATQRTFWLDQYADPVTELTLPFDFPRPVHTSYQGHTLHFQLEDELFRSLKKACASENVTSFVWMLAIYYLTLFQESGQKDIVVGVPISGRNHADIQKTIGMFVNTLPIRCRIDDGQSIVAFIQYLRAVVLEAFNNQDYPFEELVNALKLPRSTNQNPLFTVCFVMQNMYYPNLELKDTTIKTIPLENEISIFDIRMDVREFDEQFHLFVEYNTDIFHENTINRFALRYMDFCRHSLDTKELSISEVCEKVMESHPHTASETPLTFDL</sequence>
<dbReference type="GO" id="GO:0004315">
    <property type="term" value="F:3-oxoacyl-[acyl-carrier-protein] synthase activity"/>
    <property type="evidence" value="ECO:0007669"/>
    <property type="project" value="InterPro"/>
</dbReference>
<dbReference type="InterPro" id="IPR001242">
    <property type="entry name" value="Condensation_dom"/>
</dbReference>
<dbReference type="Pfam" id="PF16197">
    <property type="entry name" value="KAsynt_C_assoc"/>
    <property type="match status" value="1"/>
</dbReference>
<proteinExistence type="predicted"/>
<dbReference type="InterPro" id="IPR020806">
    <property type="entry name" value="PKS_PP-bd"/>
</dbReference>
<evidence type="ECO:0000256" key="1">
    <source>
        <dbReference type="ARBA" id="ARBA00001957"/>
    </source>
</evidence>
<feature type="domain" description="Carrier" evidence="5">
    <location>
        <begin position="650"/>
        <end position="725"/>
    </location>
</feature>
<evidence type="ECO:0000313" key="8">
    <source>
        <dbReference type="Proteomes" id="UP000657006"/>
    </source>
</evidence>